<dbReference type="SUPFAM" id="SSF53850">
    <property type="entry name" value="Periplasmic binding protein-like II"/>
    <property type="match status" value="1"/>
</dbReference>
<dbReference type="InterPro" id="IPR006059">
    <property type="entry name" value="SBP"/>
</dbReference>
<evidence type="ECO:0000313" key="7">
    <source>
        <dbReference type="EMBL" id="QUH31573.1"/>
    </source>
</evidence>
<dbReference type="Proteomes" id="UP000677305">
    <property type="component" value="Chromosome"/>
</dbReference>
<dbReference type="KEGG" id="vgu:HYG85_22640"/>
<dbReference type="InterPro" id="IPR050490">
    <property type="entry name" value="Bact_solute-bd_prot1"/>
</dbReference>
<dbReference type="EMBL" id="CP058561">
    <property type="protein sequence ID" value="QUH31573.1"/>
    <property type="molecule type" value="Genomic_DNA"/>
</dbReference>
<proteinExistence type="predicted"/>
<dbReference type="Gene3D" id="3.40.190.10">
    <property type="entry name" value="Periplasmic binding protein-like II"/>
    <property type="match status" value="2"/>
</dbReference>
<keyword evidence="4" id="KW-0564">Palmitate</keyword>
<keyword evidence="2 6" id="KW-0732">Signal</keyword>
<dbReference type="PANTHER" id="PTHR43649">
    <property type="entry name" value="ARABINOSE-BINDING PROTEIN-RELATED"/>
    <property type="match status" value="1"/>
</dbReference>
<evidence type="ECO:0000256" key="4">
    <source>
        <dbReference type="ARBA" id="ARBA00023139"/>
    </source>
</evidence>
<reference evidence="7 8" key="1">
    <citation type="submission" date="2020-07" db="EMBL/GenBank/DDBJ databases">
        <title>Vallitalea guaymasensis genome.</title>
        <authorList>
            <person name="Postec A."/>
        </authorList>
    </citation>
    <scope>NUCLEOTIDE SEQUENCE [LARGE SCALE GENOMIC DNA]</scope>
    <source>
        <strain evidence="7 8">Ra1766G1</strain>
    </source>
</reference>
<feature type="signal peptide" evidence="6">
    <location>
        <begin position="1"/>
        <end position="24"/>
    </location>
</feature>
<keyword evidence="1" id="KW-1003">Cell membrane</keyword>
<accession>A0A8J8MEZ1</accession>
<evidence type="ECO:0000313" key="8">
    <source>
        <dbReference type="Proteomes" id="UP000677305"/>
    </source>
</evidence>
<dbReference type="PROSITE" id="PS51257">
    <property type="entry name" value="PROKAR_LIPOPROTEIN"/>
    <property type="match status" value="1"/>
</dbReference>
<evidence type="ECO:0000256" key="5">
    <source>
        <dbReference type="ARBA" id="ARBA00023288"/>
    </source>
</evidence>
<organism evidence="7 8">
    <name type="scientific">Vallitalea guaymasensis</name>
    <dbReference type="NCBI Taxonomy" id="1185412"/>
    <lineage>
        <taxon>Bacteria</taxon>
        <taxon>Bacillati</taxon>
        <taxon>Bacillota</taxon>
        <taxon>Clostridia</taxon>
        <taxon>Lachnospirales</taxon>
        <taxon>Vallitaleaceae</taxon>
        <taxon>Vallitalea</taxon>
    </lineage>
</organism>
<protein>
    <submittedName>
        <fullName evidence="7">Extracellular solute-binding protein</fullName>
    </submittedName>
</protein>
<sequence length="559" mass="63092">MGRKFFTKMISLVLITCMMVTLFAGCKKEEGKETVKEDTDNKKVTEEIDPFGKYEEPVTITAAIRTAGTNQIPFEGSMWDKKFKEYGINVEIAWSADASQFDNRLNTSIASGDIPDILPGISAQPMSTLVRGDMVYDVSKVFDYLSTTNKKWLTTGAGADALDSVTIDGKVCIIPTNVTDLINNCFPLFVRKDWLDNLGLEIPKTIDDFKNVALEFTKNDPDKNNKNDTYGLTIMGQTNLIMDWGGLYGFFGGYGVQPCTWYDGMLFYSKDDDGNVVWDGTRPEVKEGLQLLQDLYIEGAIARDFPTMDGVKVMEDLNGGKAGMVFGVRGLPMWAINKTILNDPKAEWYAMNMPTKDGSHAPIFAFQPVNTGYAISKKCKHPEAVIKMLNIATAMTDPESPMFNPDFRDTTVSGPSIIGITNPSYERVSNESLFEALEKKDKTNIDKYMVDNYDKVMEYIDTKDPELWRFWNAYYPEEGHAWYLTFGLNKPDMLKKNEWWALPTDSMLSYLPIYKKLAEETMTKIITNNAPVSDWDKMVDEWNELGGDKITEEVQNALK</sequence>
<evidence type="ECO:0000256" key="2">
    <source>
        <dbReference type="ARBA" id="ARBA00022729"/>
    </source>
</evidence>
<evidence type="ECO:0000256" key="1">
    <source>
        <dbReference type="ARBA" id="ARBA00022475"/>
    </source>
</evidence>
<evidence type="ECO:0000256" key="6">
    <source>
        <dbReference type="SAM" id="SignalP"/>
    </source>
</evidence>
<dbReference type="AlphaFoldDB" id="A0A8J8MEZ1"/>
<name>A0A8J8MEZ1_9FIRM</name>
<keyword evidence="3" id="KW-0472">Membrane</keyword>
<gene>
    <name evidence="7" type="ORF">HYG85_22640</name>
</gene>
<evidence type="ECO:0000256" key="3">
    <source>
        <dbReference type="ARBA" id="ARBA00023136"/>
    </source>
</evidence>
<dbReference type="PANTHER" id="PTHR43649:SF33">
    <property type="entry name" value="POLYGALACTURONAN_RHAMNOGALACTURONAN-BINDING PROTEIN YTCQ"/>
    <property type="match status" value="1"/>
</dbReference>
<keyword evidence="5" id="KW-0449">Lipoprotein</keyword>
<dbReference type="Pfam" id="PF01547">
    <property type="entry name" value="SBP_bac_1"/>
    <property type="match status" value="1"/>
</dbReference>
<feature type="chain" id="PRO_5039125703" evidence="6">
    <location>
        <begin position="25"/>
        <end position="559"/>
    </location>
</feature>
<keyword evidence="8" id="KW-1185">Reference proteome</keyword>
<dbReference type="RefSeq" id="WP_212691548.1">
    <property type="nucleotide sequence ID" value="NZ_CP058561.1"/>
</dbReference>